<gene>
    <name evidence="1" type="ORF">H2198_009875</name>
</gene>
<accession>A0ACC2ZTA2</accession>
<dbReference type="Proteomes" id="UP001172386">
    <property type="component" value="Unassembled WGS sequence"/>
</dbReference>
<organism evidence="1 2">
    <name type="scientific">Neophaeococcomyces mojaviensis</name>
    <dbReference type="NCBI Taxonomy" id="3383035"/>
    <lineage>
        <taxon>Eukaryota</taxon>
        <taxon>Fungi</taxon>
        <taxon>Dikarya</taxon>
        <taxon>Ascomycota</taxon>
        <taxon>Pezizomycotina</taxon>
        <taxon>Eurotiomycetes</taxon>
        <taxon>Chaetothyriomycetidae</taxon>
        <taxon>Chaetothyriales</taxon>
        <taxon>Chaetothyriales incertae sedis</taxon>
        <taxon>Neophaeococcomyces</taxon>
    </lineage>
</organism>
<dbReference type="EMBL" id="JAPDRQ010000304">
    <property type="protein sequence ID" value="KAJ9650827.1"/>
    <property type="molecule type" value="Genomic_DNA"/>
</dbReference>
<sequence length="542" mass="61169">MHEEIPAITFLPHNLTGRSARASIINRQTALYLHFQRKKAENGDLVSEASSTYYLQRAPKSRALRLRQRKHRSGRRENIATDGQAALSQSVRQPSLALQQIPSASNLYGRDFVMDDSRIRIFQYFSRYWMPSAKSMLRGSQITGFTPVWKGDLELSDLLLQEAFQSPSDVSLYSILTVTARRMHKVSKITSGLDVPEVYAAKALKALRDVIESRSYFSSRLILDISYLVLSEVYVESPYGPDTYRSIIRDLIVRYGGLHKITPYTAQACLAWDNLVSATTLTPPALDPYQRPELLLPRSKGQSMEPSRLITEVFLRIQQLEDRPRIMATESHSFTKVIEALGNLPLSSREGIRNLVAGSGPKIFKLLTSPFLFTTNLPESPPDISGITTADGDFMHVKIQVYLMWVWYSALGFSTFDVSTTGAVHSIPYLIKQTTKLREQIRSILGILKNSKWDMPGGIFLWLLGVMALSAETSSEQNLSIHLLSTAVSDAKLETESDLDRMLEDYPSFVSMLHRAGKISLWGMITKYRLREGWHSTMSSFI</sequence>
<evidence type="ECO:0000313" key="1">
    <source>
        <dbReference type="EMBL" id="KAJ9650827.1"/>
    </source>
</evidence>
<protein>
    <submittedName>
        <fullName evidence="1">Uncharacterized protein</fullName>
    </submittedName>
</protein>
<proteinExistence type="predicted"/>
<evidence type="ECO:0000313" key="2">
    <source>
        <dbReference type="Proteomes" id="UP001172386"/>
    </source>
</evidence>
<reference evidence="1" key="1">
    <citation type="submission" date="2022-10" db="EMBL/GenBank/DDBJ databases">
        <title>Culturing micro-colonial fungi from biological soil crusts in the Mojave desert and describing Neophaeococcomyces mojavensis, and introducing the new genera and species Taxawa tesnikishii.</title>
        <authorList>
            <person name="Kurbessoian T."/>
            <person name="Stajich J.E."/>
        </authorList>
    </citation>
    <scope>NUCLEOTIDE SEQUENCE</scope>
    <source>
        <strain evidence="1">JES_112</strain>
    </source>
</reference>
<name>A0ACC2ZTA2_9EURO</name>
<comment type="caution">
    <text evidence="1">The sequence shown here is derived from an EMBL/GenBank/DDBJ whole genome shotgun (WGS) entry which is preliminary data.</text>
</comment>
<keyword evidence="2" id="KW-1185">Reference proteome</keyword>